<accession>A0A8S2RQ65</accession>
<gene>
    <name evidence="1" type="ORF">OVA965_LOCUS31524</name>
    <name evidence="2" type="ORF">TMI583_LOCUS32355</name>
</gene>
<dbReference type="EMBL" id="CAJOBA010045449">
    <property type="protein sequence ID" value="CAF4177010.1"/>
    <property type="molecule type" value="Genomic_DNA"/>
</dbReference>
<name>A0A8S2RQ65_9BILA</name>
<organism evidence="2 3">
    <name type="scientific">Didymodactylos carnosus</name>
    <dbReference type="NCBI Taxonomy" id="1234261"/>
    <lineage>
        <taxon>Eukaryota</taxon>
        <taxon>Metazoa</taxon>
        <taxon>Spiralia</taxon>
        <taxon>Gnathifera</taxon>
        <taxon>Rotifera</taxon>
        <taxon>Eurotatoria</taxon>
        <taxon>Bdelloidea</taxon>
        <taxon>Philodinida</taxon>
        <taxon>Philodinidae</taxon>
        <taxon>Didymodactylos</taxon>
    </lineage>
</organism>
<dbReference type="Proteomes" id="UP000677228">
    <property type="component" value="Unassembled WGS sequence"/>
</dbReference>
<evidence type="ECO:0000313" key="2">
    <source>
        <dbReference type="EMBL" id="CAF4177010.1"/>
    </source>
</evidence>
<evidence type="ECO:0000313" key="3">
    <source>
        <dbReference type="Proteomes" id="UP000682733"/>
    </source>
</evidence>
<sequence>MNNLSVKFVEDNRQLFDAFVQCVNSSDGSSDYLKAVKQHDTTPLSERNQFLLFTSFNFILENVLYDNEF</sequence>
<dbReference type="AlphaFoldDB" id="A0A8S2RQ65"/>
<evidence type="ECO:0000313" key="1">
    <source>
        <dbReference type="EMBL" id="CAF1367690.1"/>
    </source>
</evidence>
<dbReference type="Proteomes" id="UP000682733">
    <property type="component" value="Unassembled WGS sequence"/>
</dbReference>
<protein>
    <submittedName>
        <fullName evidence="2">Uncharacterized protein</fullName>
    </submittedName>
</protein>
<dbReference type="EMBL" id="CAJNOK010023788">
    <property type="protein sequence ID" value="CAF1367690.1"/>
    <property type="molecule type" value="Genomic_DNA"/>
</dbReference>
<proteinExistence type="predicted"/>
<comment type="caution">
    <text evidence="2">The sequence shown here is derived from an EMBL/GenBank/DDBJ whole genome shotgun (WGS) entry which is preliminary data.</text>
</comment>
<reference evidence="2" key="1">
    <citation type="submission" date="2021-02" db="EMBL/GenBank/DDBJ databases">
        <authorList>
            <person name="Nowell W R."/>
        </authorList>
    </citation>
    <scope>NUCLEOTIDE SEQUENCE</scope>
</reference>